<dbReference type="GO" id="GO:0006302">
    <property type="term" value="P:double-strand break repair"/>
    <property type="evidence" value="ECO:0007669"/>
    <property type="project" value="TreeGrafter"/>
</dbReference>
<dbReference type="GO" id="GO:0003950">
    <property type="term" value="F:NAD+ poly-ADP-ribosyltransferase activity"/>
    <property type="evidence" value="ECO:0007669"/>
    <property type="project" value="UniProtKB-UniRule"/>
</dbReference>
<proteinExistence type="inferred from homology"/>
<evidence type="ECO:0000256" key="11">
    <source>
        <dbReference type="ARBA" id="ARBA00022695"/>
    </source>
</evidence>
<dbReference type="PROSITE" id="PS51977">
    <property type="entry name" value="WGR"/>
    <property type="match status" value="1"/>
</dbReference>
<dbReference type="Proteomes" id="UP000285301">
    <property type="component" value="Unassembled WGS sequence"/>
</dbReference>
<evidence type="ECO:0000256" key="14">
    <source>
        <dbReference type="ARBA" id="ARBA00022859"/>
    </source>
</evidence>
<dbReference type="SMART" id="SM00773">
    <property type="entry name" value="WGR"/>
    <property type="match status" value="1"/>
</dbReference>
<dbReference type="SUPFAM" id="SSF142921">
    <property type="entry name" value="WGR domain-like"/>
    <property type="match status" value="1"/>
</dbReference>
<keyword evidence="18" id="KW-0804">Transcription</keyword>
<dbReference type="GO" id="GO:0005829">
    <property type="term" value="C:cytosol"/>
    <property type="evidence" value="ECO:0007669"/>
    <property type="project" value="UniProtKB-SubCell"/>
</dbReference>
<name>A0A3S3NCK1_9ACAR</name>
<comment type="caution">
    <text evidence="32">The sequence shown here is derived from an EMBL/GenBank/DDBJ whole genome shotgun (WGS) entry which is preliminary data.</text>
</comment>
<dbReference type="GO" id="GO:0005694">
    <property type="term" value="C:chromosome"/>
    <property type="evidence" value="ECO:0007669"/>
    <property type="project" value="UniProtKB-SubCell"/>
</dbReference>
<comment type="similarity">
    <text evidence="22">Belongs to the ARTD/PARP family.</text>
</comment>
<dbReference type="SUPFAM" id="SSF47587">
    <property type="entry name" value="Domain of poly(ADP-ribose) polymerase"/>
    <property type="match status" value="1"/>
</dbReference>
<comment type="subcellular location">
    <subcellularLocation>
        <location evidence="1">Chromosome</location>
    </subcellularLocation>
    <subcellularLocation>
        <location evidence="2">Cytoplasm</location>
        <location evidence="2">Cytosol</location>
    </subcellularLocation>
    <subcellularLocation>
        <location evidence="3">Nucleus</location>
        <location evidence="3">Nucleolus</location>
    </subcellularLocation>
</comment>
<evidence type="ECO:0000256" key="19">
    <source>
        <dbReference type="ARBA" id="ARBA00023242"/>
    </source>
</evidence>
<evidence type="ECO:0000256" key="12">
    <source>
        <dbReference type="ARBA" id="ARBA00022737"/>
    </source>
</evidence>
<evidence type="ECO:0000313" key="32">
    <source>
        <dbReference type="EMBL" id="RWS00032.1"/>
    </source>
</evidence>
<evidence type="ECO:0000256" key="21">
    <source>
        <dbReference type="ARBA" id="ARBA00024164"/>
    </source>
</evidence>
<sequence length="502" mass="57870">PISDSGSYENEYISEISKKRAHLVVDPDSGLDRIAHVYQDQNGPYSVNLIKVNIALNKNSYYKIQLLESNEAKKKHQYWVYKAWGRIGTDIGKSIKKHFEWKSDAIKHFCEVFLDRTGNEWKNKNEFKKRPGDYHIVETHYGNTENGVFTFDNQLPNPIRDLILMIFNIGRIENQMKEFNLDFKKMLSGDFSKDRICKAYSVLDEISNMIETNEKSCTKMSGASNRFYSLIPHDFGTDTPIIIKDKKLLQEKLEMLDSLLHMEVAFETILDAHKENEDNIKRLYDRLDANIEVLNKNSEDFILIEKYLKNTHGKTHSQYSLNIIDIFIVKRSNEEEIYKKYKNLHNRTLLWHGSRVTNYAGILSQGLRIAPPEAPSTGYMFGKGIYFADMVSKSANYCCTTPKDNIGLLLLSEVALGDMWELNDANFVTSLPEGKHSVKGIGKTSPDANEAITLEDGVFVPCGKPIESKKKSTSLLYNEYIVYDVEQVNIKYLLKVEFKYKY</sequence>
<gene>
    <name evidence="32" type="ORF">B4U79_03394</name>
</gene>
<evidence type="ECO:0000256" key="9">
    <source>
        <dbReference type="ARBA" id="ARBA00022676"/>
    </source>
</evidence>
<evidence type="ECO:0000256" key="6">
    <source>
        <dbReference type="ARBA" id="ARBA00022499"/>
    </source>
</evidence>
<dbReference type="GO" id="GO:0016779">
    <property type="term" value="F:nucleotidyltransferase activity"/>
    <property type="evidence" value="ECO:0007669"/>
    <property type="project" value="UniProtKB-KW"/>
</dbReference>
<keyword evidence="19" id="KW-0539">Nucleus</keyword>
<keyword evidence="15" id="KW-0805">Transcription regulation</keyword>
<evidence type="ECO:0000256" key="16">
    <source>
        <dbReference type="ARBA" id="ARBA00023027"/>
    </source>
</evidence>
<dbReference type="PROSITE" id="PS51060">
    <property type="entry name" value="PARP_ALPHA_HD"/>
    <property type="match status" value="1"/>
</dbReference>
<dbReference type="GO" id="GO:0140808">
    <property type="term" value="F:NAD+-protein-tyrosine ADP-ribosyltransferase activity"/>
    <property type="evidence" value="ECO:0007669"/>
    <property type="project" value="RHEA"/>
</dbReference>
<dbReference type="InterPro" id="IPR008893">
    <property type="entry name" value="WGR_domain"/>
</dbReference>
<evidence type="ECO:0000256" key="13">
    <source>
        <dbReference type="ARBA" id="ARBA00022765"/>
    </source>
</evidence>
<dbReference type="SUPFAM" id="SSF56399">
    <property type="entry name" value="ADP-ribosylation"/>
    <property type="match status" value="1"/>
</dbReference>
<evidence type="ECO:0000256" key="18">
    <source>
        <dbReference type="ARBA" id="ARBA00023163"/>
    </source>
</evidence>
<accession>A0A3S3NCK1</accession>
<feature type="domain" description="PARP alpha-helical" evidence="30">
    <location>
        <begin position="152"/>
        <end position="270"/>
    </location>
</feature>
<keyword evidence="33" id="KW-1185">Reference proteome</keyword>
<comment type="catalytic activity">
    <reaction evidence="21">
        <text>L-aspartyl-[protein] + NAD(+) = 4-O-(ADP-D-ribosyl)-L-aspartyl-[protein] + nicotinamide</text>
        <dbReference type="Rhea" id="RHEA:54424"/>
        <dbReference type="Rhea" id="RHEA-COMP:9867"/>
        <dbReference type="Rhea" id="RHEA-COMP:13832"/>
        <dbReference type="ChEBI" id="CHEBI:17154"/>
        <dbReference type="ChEBI" id="CHEBI:29961"/>
        <dbReference type="ChEBI" id="CHEBI:57540"/>
        <dbReference type="ChEBI" id="CHEBI:138102"/>
    </reaction>
    <physiologicalReaction direction="left-to-right" evidence="21">
        <dbReference type="Rhea" id="RHEA:54425"/>
    </physiologicalReaction>
</comment>
<evidence type="ECO:0000256" key="8">
    <source>
        <dbReference type="ARBA" id="ARBA00022588"/>
    </source>
</evidence>
<keyword evidence="14" id="KW-0391">Immunity</keyword>
<comment type="catalytic activity">
    <reaction evidence="23">
        <text>NAD(+) + (ADP-D-ribosyl)n-acceptor = nicotinamide + (ADP-D-ribosyl)n+1-acceptor + H(+).</text>
        <dbReference type="EC" id="2.4.2.30"/>
    </reaction>
</comment>
<keyword evidence="4" id="KW-0158">Chromosome</keyword>
<dbReference type="GO" id="GO:0045087">
    <property type="term" value="P:innate immune response"/>
    <property type="evidence" value="ECO:0007669"/>
    <property type="project" value="UniProtKB-KW"/>
</dbReference>
<keyword evidence="16 27" id="KW-0520">NAD</keyword>
<reference evidence="32 33" key="1">
    <citation type="journal article" date="2018" name="Gigascience">
        <title>Genomes of trombidid mites reveal novel predicted allergens and laterally-transferred genes associated with secondary metabolism.</title>
        <authorList>
            <person name="Dong X."/>
            <person name="Chaisiri K."/>
            <person name="Xia D."/>
            <person name="Armstrong S.D."/>
            <person name="Fang Y."/>
            <person name="Donnelly M.J."/>
            <person name="Kadowaki T."/>
            <person name="McGarry J.W."/>
            <person name="Darby A.C."/>
            <person name="Makepeace B.L."/>
        </authorList>
    </citation>
    <scope>NUCLEOTIDE SEQUENCE [LARGE SCALE GENOMIC DNA]</scope>
    <source>
        <strain evidence="32">UoL-WK</strain>
    </source>
</reference>
<evidence type="ECO:0000259" key="31">
    <source>
        <dbReference type="PROSITE" id="PS51977"/>
    </source>
</evidence>
<dbReference type="Pfam" id="PF00644">
    <property type="entry name" value="PARP"/>
    <property type="match status" value="1"/>
</dbReference>
<evidence type="ECO:0000256" key="23">
    <source>
        <dbReference type="ARBA" id="ARBA00033987"/>
    </source>
</evidence>
<comment type="catalytic activity">
    <reaction evidence="26">
        <text>L-seryl-[protein] + NAD(+) = O-(ADP-D-ribosyl)-L-seryl-[protein] + nicotinamide + H(+)</text>
        <dbReference type="Rhea" id="RHEA:58232"/>
        <dbReference type="Rhea" id="RHEA-COMP:9863"/>
        <dbReference type="Rhea" id="RHEA-COMP:15091"/>
        <dbReference type="ChEBI" id="CHEBI:15378"/>
        <dbReference type="ChEBI" id="CHEBI:17154"/>
        <dbReference type="ChEBI" id="CHEBI:29999"/>
        <dbReference type="ChEBI" id="CHEBI:57540"/>
        <dbReference type="ChEBI" id="CHEBI:142556"/>
    </reaction>
    <physiologicalReaction direction="left-to-right" evidence="26">
        <dbReference type="Rhea" id="RHEA:58233"/>
    </physiologicalReaction>
</comment>
<dbReference type="PANTHER" id="PTHR10459:SF112">
    <property type="entry name" value="POLY [ADP-RIBOSE] POLYMERASE 1"/>
    <property type="match status" value="1"/>
</dbReference>
<dbReference type="GO" id="GO:0140806">
    <property type="term" value="F:NAD+-protein-aspartate ADP-ribosyltransferase activity"/>
    <property type="evidence" value="ECO:0007669"/>
    <property type="project" value="RHEA"/>
</dbReference>
<organism evidence="32 33">
    <name type="scientific">Dinothrombium tinctorium</name>
    <dbReference type="NCBI Taxonomy" id="1965070"/>
    <lineage>
        <taxon>Eukaryota</taxon>
        <taxon>Metazoa</taxon>
        <taxon>Ecdysozoa</taxon>
        <taxon>Arthropoda</taxon>
        <taxon>Chelicerata</taxon>
        <taxon>Arachnida</taxon>
        <taxon>Acari</taxon>
        <taxon>Acariformes</taxon>
        <taxon>Trombidiformes</taxon>
        <taxon>Prostigmata</taxon>
        <taxon>Anystina</taxon>
        <taxon>Parasitengona</taxon>
        <taxon>Trombidioidea</taxon>
        <taxon>Trombidiidae</taxon>
        <taxon>Dinothrombium</taxon>
    </lineage>
</organism>
<feature type="domain" description="WGR" evidence="31">
    <location>
        <begin position="34"/>
        <end position="134"/>
    </location>
</feature>
<evidence type="ECO:0000256" key="25">
    <source>
        <dbReference type="ARBA" id="ARBA00048339"/>
    </source>
</evidence>
<dbReference type="GO" id="GO:0005730">
    <property type="term" value="C:nucleolus"/>
    <property type="evidence" value="ECO:0007669"/>
    <property type="project" value="UniProtKB-SubCell"/>
</dbReference>
<evidence type="ECO:0000256" key="7">
    <source>
        <dbReference type="ARBA" id="ARBA00022533"/>
    </source>
</evidence>
<keyword evidence="8" id="KW-0399">Innate immunity</keyword>
<keyword evidence="28" id="KW-0175">Coiled coil</keyword>
<evidence type="ECO:0000256" key="24">
    <source>
        <dbReference type="ARBA" id="ARBA00048241"/>
    </source>
</evidence>
<dbReference type="EMBL" id="NCKU01012606">
    <property type="protein sequence ID" value="RWS00032.1"/>
    <property type="molecule type" value="Genomic_DNA"/>
</dbReference>
<dbReference type="GO" id="GO:0003677">
    <property type="term" value="F:DNA binding"/>
    <property type="evidence" value="ECO:0007669"/>
    <property type="project" value="UniProtKB-KW"/>
</dbReference>
<dbReference type="InterPro" id="IPR012317">
    <property type="entry name" value="Poly(ADP-ribose)pol_cat_dom"/>
</dbReference>
<keyword evidence="5" id="KW-0963">Cytoplasm</keyword>
<evidence type="ECO:0000256" key="27">
    <source>
        <dbReference type="RuleBase" id="RU362114"/>
    </source>
</evidence>
<dbReference type="PROSITE" id="PS51059">
    <property type="entry name" value="PARP_CATALYTIC"/>
    <property type="match status" value="1"/>
</dbReference>
<evidence type="ECO:0000256" key="17">
    <source>
        <dbReference type="ARBA" id="ARBA00023125"/>
    </source>
</evidence>
<dbReference type="GO" id="GO:0070212">
    <property type="term" value="P:protein poly-ADP-ribosylation"/>
    <property type="evidence" value="ECO:0007669"/>
    <property type="project" value="TreeGrafter"/>
</dbReference>
<feature type="domain" description="PARP catalytic" evidence="29">
    <location>
        <begin position="278"/>
        <end position="502"/>
    </location>
</feature>
<keyword evidence="11" id="KW-0548">Nucleotidyltransferase</keyword>
<dbReference type="Pfam" id="PF02877">
    <property type="entry name" value="PARP_reg"/>
    <property type="match status" value="1"/>
</dbReference>
<keyword evidence="13" id="KW-0013">ADP-ribosylation</keyword>
<feature type="non-terminal residue" evidence="32">
    <location>
        <position position="1"/>
    </location>
</feature>
<dbReference type="Gene3D" id="1.20.142.10">
    <property type="entry name" value="Poly(ADP-ribose) polymerase, regulatory domain"/>
    <property type="match status" value="1"/>
</dbReference>
<dbReference type="STRING" id="1965070.A0A3S3NCK1"/>
<evidence type="ECO:0000256" key="2">
    <source>
        <dbReference type="ARBA" id="ARBA00004514"/>
    </source>
</evidence>
<dbReference type="PANTHER" id="PTHR10459">
    <property type="entry name" value="DNA LIGASE"/>
    <property type="match status" value="1"/>
</dbReference>
<dbReference type="InterPro" id="IPR036930">
    <property type="entry name" value="WGR_dom_sf"/>
</dbReference>
<dbReference type="OrthoDB" id="429950at2759"/>
<keyword evidence="17" id="KW-0238">DNA-binding</keyword>
<evidence type="ECO:0000256" key="26">
    <source>
        <dbReference type="ARBA" id="ARBA00048575"/>
    </source>
</evidence>
<comment type="catalytic activity">
    <reaction evidence="24">
        <text>L-histidyl-[protein] + NAD(+) = N(tele)-(ADP-D-ribosyl)-L-histidyl-[protein] + nicotinamide + H(+)</text>
        <dbReference type="Rhea" id="RHEA:72071"/>
        <dbReference type="Rhea" id="RHEA-COMP:9745"/>
        <dbReference type="Rhea" id="RHEA-COMP:18085"/>
        <dbReference type="ChEBI" id="CHEBI:15378"/>
        <dbReference type="ChEBI" id="CHEBI:17154"/>
        <dbReference type="ChEBI" id="CHEBI:29979"/>
        <dbReference type="ChEBI" id="CHEBI:57540"/>
        <dbReference type="ChEBI" id="CHEBI:191398"/>
    </reaction>
    <physiologicalReaction direction="left-to-right" evidence="24">
        <dbReference type="Rhea" id="RHEA:72072"/>
    </physiologicalReaction>
</comment>
<evidence type="ECO:0000256" key="10">
    <source>
        <dbReference type="ARBA" id="ARBA00022679"/>
    </source>
</evidence>
<dbReference type="CDD" id="cd01437">
    <property type="entry name" value="parp_like"/>
    <property type="match status" value="1"/>
</dbReference>
<comment type="catalytic activity">
    <reaction evidence="20">
        <text>L-glutamyl-[protein] + NAD(+) = 5-O-(ADP-D-ribosyl)-L-glutamyl-[protein] + nicotinamide</text>
        <dbReference type="Rhea" id="RHEA:58224"/>
        <dbReference type="Rhea" id="RHEA-COMP:10208"/>
        <dbReference type="Rhea" id="RHEA-COMP:15089"/>
        <dbReference type="ChEBI" id="CHEBI:17154"/>
        <dbReference type="ChEBI" id="CHEBI:29973"/>
        <dbReference type="ChEBI" id="CHEBI:57540"/>
        <dbReference type="ChEBI" id="CHEBI:142540"/>
    </reaction>
    <physiologicalReaction direction="left-to-right" evidence="20">
        <dbReference type="Rhea" id="RHEA:58225"/>
    </physiologicalReaction>
</comment>
<feature type="coiled-coil region" evidence="28">
    <location>
        <begin position="270"/>
        <end position="297"/>
    </location>
</feature>
<dbReference type="GO" id="GO:0140807">
    <property type="term" value="F:NAD+-protein-glutamate ADP-ribosyltransferase activity"/>
    <property type="evidence" value="ECO:0007669"/>
    <property type="project" value="RHEA"/>
</dbReference>
<dbReference type="CDD" id="cd08001">
    <property type="entry name" value="WGR_PARP1_like"/>
    <property type="match status" value="1"/>
</dbReference>
<evidence type="ECO:0000256" key="15">
    <source>
        <dbReference type="ARBA" id="ARBA00023015"/>
    </source>
</evidence>
<evidence type="ECO:0000259" key="30">
    <source>
        <dbReference type="PROSITE" id="PS51060"/>
    </source>
</evidence>
<evidence type="ECO:0000256" key="22">
    <source>
        <dbReference type="ARBA" id="ARBA00024347"/>
    </source>
</evidence>
<keyword evidence="12" id="KW-0677">Repeat</keyword>
<keyword evidence="6" id="KW-1017">Isopeptide bond</keyword>
<evidence type="ECO:0000256" key="3">
    <source>
        <dbReference type="ARBA" id="ARBA00004604"/>
    </source>
</evidence>
<dbReference type="InterPro" id="IPR050800">
    <property type="entry name" value="ARTD/PARP"/>
</dbReference>
<evidence type="ECO:0000256" key="28">
    <source>
        <dbReference type="SAM" id="Coils"/>
    </source>
</evidence>
<evidence type="ECO:0000313" key="33">
    <source>
        <dbReference type="Proteomes" id="UP000285301"/>
    </source>
</evidence>
<dbReference type="Gene3D" id="3.90.228.10">
    <property type="match status" value="1"/>
</dbReference>
<evidence type="ECO:0000256" key="20">
    <source>
        <dbReference type="ARBA" id="ARBA00024159"/>
    </source>
</evidence>
<dbReference type="Pfam" id="PF05406">
    <property type="entry name" value="WGR"/>
    <property type="match status" value="1"/>
</dbReference>
<evidence type="ECO:0000256" key="4">
    <source>
        <dbReference type="ARBA" id="ARBA00022454"/>
    </source>
</evidence>
<evidence type="ECO:0000256" key="1">
    <source>
        <dbReference type="ARBA" id="ARBA00004286"/>
    </source>
</evidence>
<keyword evidence="10 27" id="KW-0808">Transferase</keyword>
<comment type="catalytic activity">
    <reaction evidence="25">
        <text>L-tyrosyl-[protein] + NAD(+) = O-(ADP-D-ribosyl)-L-tyrosyl-[protein] + nicotinamide + H(+)</text>
        <dbReference type="Rhea" id="RHEA:58236"/>
        <dbReference type="Rhea" id="RHEA-COMP:10136"/>
        <dbReference type="Rhea" id="RHEA-COMP:15092"/>
        <dbReference type="ChEBI" id="CHEBI:15378"/>
        <dbReference type="ChEBI" id="CHEBI:17154"/>
        <dbReference type="ChEBI" id="CHEBI:46858"/>
        <dbReference type="ChEBI" id="CHEBI:57540"/>
        <dbReference type="ChEBI" id="CHEBI:142557"/>
    </reaction>
    <physiologicalReaction direction="left-to-right" evidence="25">
        <dbReference type="Rhea" id="RHEA:58237"/>
    </physiologicalReaction>
</comment>
<dbReference type="AlphaFoldDB" id="A0A3S3NCK1"/>
<dbReference type="InterPro" id="IPR036616">
    <property type="entry name" value="Poly(ADP-ribose)pol_reg_dom_sf"/>
</dbReference>
<evidence type="ECO:0000259" key="29">
    <source>
        <dbReference type="PROSITE" id="PS51059"/>
    </source>
</evidence>
<keyword evidence="7" id="KW-0021">Allosteric enzyme</keyword>
<dbReference type="GO" id="GO:0140805">
    <property type="term" value="F:NAD+-protein-serine ADP-ribosyltransferase activity"/>
    <property type="evidence" value="ECO:0007669"/>
    <property type="project" value="RHEA"/>
</dbReference>
<dbReference type="FunFam" id="3.90.228.10:FF:000002">
    <property type="entry name" value="Poly [ADP-ribose] polymerase"/>
    <property type="match status" value="1"/>
</dbReference>
<dbReference type="InterPro" id="IPR004102">
    <property type="entry name" value="Poly(ADP-ribose)pol_reg_dom"/>
</dbReference>
<evidence type="ECO:0000256" key="5">
    <source>
        <dbReference type="ARBA" id="ARBA00022490"/>
    </source>
</evidence>
<keyword evidence="9 27" id="KW-0328">Glycosyltransferase</keyword>
<protein>
    <recommendedName>
        <fullName evidence="27">Poly [ADP-ribose] polymerase</fullName>
        <shortName evidence="27">PARP</shortName>
        <ecNumber evidence="27">2.4.2.-</ecNumber>
    </recommendedName>
</protein>
<dbReference type="GO" id="GO:0140815">
    <property type="term" value="F:NAD+-protein-histidine ADP-ribosyltransferase activity"/>
    <property type="evidence" value="ECO:0007669"/>
    <property type="project" value="RHEA"/>
</dbReference>
<dbReference type="EC" id="2.4.2.-" evidence="27"/>